<feature type="domain" description="AB hydrolase-1" evidence="1">
    <location>
        <begin position="31"/>
        <end position="262"/>
    </location>
</feature>
<dbReference type="OrthoDB" id="975949at2"/>
<dbReference type="EMBL" id="CP034562">
    <property type="protein sequence ID" value="AZQ64103.1"/>
    <property type="molecule type" value="Genomic_DNA"/>
</dbReference>
<dbReference type="RefSeq" id="WP_126617464.1">
    <property type="nucleotide sequence ID" value="NZ_CP034562.1"/>
</dbReference>
<dbReference type="Proteomes" id="UP000267268">
    <property type="component" value="Chromosome 1"/>
</dbReference>
<dbReference type="GO" id="GO:0016787">
    <property type="term" value="F:hydrolase activity"/>
    <property type="evidence" value="ECO:0007669"/>
    <property type="project" value="UniProtKB-KW"/>
</dbReference>
<dbReference type="AlphaFoldDB" id="A0A3Q9FSG9"/>
<reference evidence="2 3" key="1">
    <citation type="submission" date="2018-12" db="EMBL/GenBank/DDBJ databases">
        <title>Flammeovirga pectinis sp. nov., isolated from the gut of the Korean scallop, Patinopecten yessoensis.</title>
        <authorList>
            <person name="Bae J.-W."/>
            <person name="Jeong Y.-S."/>
            <person name="Kang W."/>
        </authorList>
    </citation>
    <scope>NUCLEOTIDE SEQUENCE [LARGE SCALE GENOMIC DNA]</scope>
    <source>
        <strain evidence="2 3">L12M1</strain>
    </source>
</reference>
<protein>
    <submittedName>
        <fullName evidence="2">Alpha/beta hydrolase</fullName>
    </submittedName>
</protein>
<dbReference type="Pfam" id="PF00561">
    <property type="entry name" value="Abhydrolase_1"/>
    <property type="match status" value="1"/>
</dbReference>
<evidence type="ECO:0000313" key="2">
    <source>
        <dbReference type="EMBL" id="AZQ64103.1"/>
    </source>
</evidence>
<keyword evidence="3" id="KW-1185">Reference proteome</keyword>
<dbReference type="InterPro" id="IPR000073">
    <property type="entry name" value="AB_hydrolase_1"/>
</dbReference>
<organism evidence="2 3">
    <name type="scientific">Flammeovirga pectinis</name>
    <dbReference type="NCBI Taxonomy" id="2494373"/>
    <lineage>
        <taxon>Bacteria</taxon>
        <taxon>Pseudomonadati</taxon>
        <taxon>Bacteroidota</taxon>
        <taxon>Cytophagia</taxon>
        <taxon>Cytophagales</taxon>
        <taxon>Flammeovirgaceae</taxon>
        <taxon>Flammeovirga</taxon>
    </lineage>
</organism>
<sequence>MLTNSTLPKSFFLTLEQGKVECLQFGDGPKLLICIHGFGDSVNLFRHIAPAWEKEYTIVAFSLPFHGKTKWTPSYYSSRNIKSIIDAILVEFKQERFSILGYSMGGKITMYCVQKYFSDKIDRLVLCASDGLKTHILYDVSKLPRWYLESMMLLMRFPKAMFKLVGWIYKRGWLSKFLYDFFMNHFETKEQRRRFFGTATSSRYMQPDLKEVASKINQKKIPVDMYFGERDEVILLDGAIKFSKQLDNVRFFTLPKGHLLIDEDLCDIMMEDHQ</sequence>
<dbReference type="Gene3D" id="3.40.50.1820">
    <property type="entry name" value="alpha/beta hydrolase"/>
    <property type="match status" value="1"/>
</dbReference>
<accession>A0A3Q9FSG9</accession>
<evidence type="ECO:0000259" key="1">
    <source>
        <dbReference type="Pfam" id="PF00561"/>
    </source>
</evidence>
<name>A0A3Q9FSG9_9BACT</name>
<keyword evidence="2" id="KW-0378">Hydrolase</keyword>
<dbReference type="PANTHER" id="PTHR43798:SF33">
    <property type="entry name" value="HYDROLASE, PUTATIVE (AFU_ORTHOLOGUE AFUA_2G14860)-RELATED"/>
    <property type="match status" value="1"/>
</dbReference>
<dbReference type="PANTHER" id="PTHR43798">
    <property type="entry name" value="MONOACYLGLYCEROL LIPASE"/>
    <property type="match status" value="1"/>
</dbReference>
<dbReference type="KEGG" id="fll:EI427_18270"/>
<dbReference type="InterPro" id="IPR029058">
    <property type="entry name" value="AB_hydrolase_fold"/>
</dbReference>
<dbReference type="GO" id="GO:0016020">
    <property type="term" value="C:membrane"/>
    <property type="evidence" value="ECO:0007669"/>
    <property type="project" value="TreeGrafter"/>
</dbReference>
<dbReference type="InterPro" id="IPR050266">
    <property type="entry name" value="AB_hydrolase_sf"/>
</dbReference>
<gene>
    <name evidence="2" type="ORF">EI427_18270</name>
</gene>
<dbReference type="SUPFAM" id="SSF53474">
    <property type="entry name" value="alpha/beta-Hydrolases"/>
    <property type="match status" value="1"/>
</dbReference>
<proteinExistence type="predicted"/>
<evidence type="ECO:0000313" key="3">
    <source>
        <dbReference type="Proteomes" id="UP000267268"/>
    </source>
</evidence>